<dbReference type="AlphaFoldDB" id="A0A2K3JYJ7"/>
<name>A0A2K3JYJ7_TRIPR</name>
<evidence type="ECO:0000313" key="2">
    <source>
        <dbReference type="Proteomes" id="UP000236291"/>
    </source>
</evidence>
<accession>A0A2K3JYJ7</accession>
<organism evidence="1 2">
    <name type="scientific">Trifolium pratense</name>
    <name type="common">Red clover</name>
    <dbReference type="NCBI Taxonomy" id="57577"/>
    <lineage>
        <taxon>Eukaryota</taxon>
        <taxon>Viridiplantae</taxon>
        <taxon>Streptophyta</taxon>
        <taxon>Embryophyta</taxon>
        <taxon>Tracheophyta</taxon>
        <taxon>Spermatophyta</taxon>
        <taxon>Magnoliopsida</taxon>
        <taxon>eudicotyledons</taxon>
        <taxon>Gunneridae</taxon>
        <taxon>Pentapetalae</taxon>
        <taxon>rosids</taxon>
        <taxon>fabids</taxon>
        <taxon>Fabales</taxon>
        <taxon>Fabaceae</taxon>
        <taxon>Papilionoideae</taxon>
        <taxon>50 kb inversion clade</taxon>
        <taxon>NPAAA clade</taxon>
        <taxon>Hologalegina</taxon>
        <taxon>IRL clade</taxon>
        <taxon>Trifolieae</taxon>
        <taxon>Trifolium</taxon>
    </lineage>
</organism>
<dbReference type="Proteomes" id="UP000236291">
    <property type="component" value="Unassembled WGS sequence"/>
</dbReference>
<reference evidence="1 2" key="1">
    <citation type="journal article" date="2014" name="Am. J. Bot.">
        <title>Genome assembly and annotation for red clover (Trifolium pratense; Fabaceae).</title>
        <authorList>
            <person name="Istvanek J."/>
            <person name="Jaros M."/>
            <person name="Krenek A."/>
            <person name="Repkova J."/>
        </authorList>
    </citation>
    <scope>NUCLEOTIDE SEQUENCE [LARGE SCALE GENOMIC DNA]</scope>
    <source>
        <strain evidence="2">cv. Tatra</strain>
        <tissue evidence="1">Young leaves</tissue>
    </source>
</reference>
<gene>
    <name evidence="1" type="ORF">L195_g051229</name>
</gene>
<comment type="caution">
    <text evidence="1">The sequence shown here is derived from an EMBL/GenBank/DDBJ whole genome shotgun (WGS) entry which is preliminary data.</text>
</comment>
<evidence type="ECO:0000313" key="1">
    <source>
        <dbReference type="EMBL" id="PNX59070.1"/>
    </source>
</evidence>
<proteinExistence type="predicted"/>
<dbReference type="EMBL" id="ASHM01079923">
    <property type="protein sequence ID" value="PNX59070.1"/>
    <property type="molecule type" value="Genomic_DNA"/>
</dbReference>
<reference evidence="1 2" key="2">
    <citation type="journal article" date="2017" name="Front. Plant Sci.">
        <title>Gene Classification and Mining of Molecular Markers Useful in Red Clover (Trifolium pratense) Breeding.</title>
        <authorList>
            <person name="Istvanek J."/>
            <person name="Dluhosova J."/>
            <person name="Dluhos P."/>
            <person name="Patkova L."/>
            <person name="Nedelnik J."/>
            <person name="Repkova J."/>
        </authorList>
    </citation>
    <scope>NUCLEOTIDE SEQUENCE [LARGE SCALE GENOMIC DNA]</scope>
    <source>
        <strain evidence="2">cv. Tatra</strain>
        <tissue evidence="1">Young leaves</tissue>
    </source>
</reference>
<sequence>MLVACLREERNCMLLVNSSLARRGELSKRGKLPFARDACQDVRGGNYGEGILPLKVICFYVPRRRGDICAGDNDKSLGNRIVCSMGNEKTGVSSDPDACVCY</sequence>
<protein>
    <submittedName>
        <fullName evidence="1">Uncharacterized protein</fullName>
    </submittedName>
</protein>